<feature type="region of interest" description="Disordered" evidence="1">
    <location>
        <begin position="105"/>
        <end position="126"/>
    </location>
</feature>
<name>A0A6L5YAQ4_9BACT</name>
<evidence type="ECO:0000256" key="1">
    <source>
        <dbReference type="SAM" id="MobiDB-lite"/>
    </source>
</evidence>
<evidence type="ECO:0008006" key="4">
    <source>
        <dbReference type="Google" id="ProtNLM"/>
    </source>
</evidence>
<dbReference type="EMBL" id="VUNH01000001">
    <property type="protein sequence ID" value="MST54557.1"/>
    <property type="molecule type" value="Genomic_DNA"/>
</dbReference>
<keyword evidence="3" id="KW-1185">Reference proteome</keyword>
<dbReference type="Proteomes" id="UP000473699">
    <property type="component" value="Unassembled WGS sequence"/>
</dbReference>
<sequence length="126" mass="14340">MSEIKTMLQVVRKHKADSGLKNVTVIADRGLNCKLNLQHLAEEGFDYIAAQSVSRLKKDVKERVLSEENWEHSERYHEDVFRMKRLDAGTHPRALPRLLPCDGSGASFLSPHPHEGHREHLASQAH</sequence>
<accession>A0A6L5YAQ4</accession>
<organism evidence="2 3">
    <name type="scientific">Pyramidobacter porci</name>
    <dbReference type="NCBI Taxonomy" id="2605789"/>
    <lineage>
        <taxon>Bacteria</taxon>
        <taxon>Thermotogati</taxon>
        <taxon>Synergistota</taxon>
        <taxon>Synergistia</taxon>
        <taxon>Synergistales</taxon>
        <taxon>Dethiosulfovibrionaceae</taxon>
        <taxon>Pyramidobacter</taxon>
    </lineage>
</organism>
<proteinExistence type="predicted"/>
<protein>
    <recommendedName>
        <fullName evidence="4">Transposase</fullName>
    </recommendedName>
</protein>
<evidence type="ECO:0000313" key="3">
    <source>
        <dbReference type="Proteomes" id="UP000473699"/>
    </source>
</evidence>
<dbReference type="RefSeq" id="WP_154527697.1">
    <property type="nucleotide sequence ID" value="NZ_JAXDZJ010000039.1"/>
</dbReference>
<feature type="compositionally biased region" description="Basic and acidic residues" evidence="1">
    <location>
        <begin position="112"/>
        <end position="126"/>
    </location>
</feature>
<dbReference type="AlphaFoldDB" id="A0A6L5YAQ4"/>
<gene>
    <name evidence="2" type="ORF">FYJ74_00595</name>
</gene>
<comment type="caution">
    <text evidence="2">The sequence shown here is derived from an EMBL/GenBank/DDBJ whole genome shotgun (WGS) entry which is preliminary data.</text>
</comment>
<reference evidence="2 3" key="1">
    <citation type="submission" date="2019-08" db="EMBL/GenBank/DDBJ databases">
        <title>In-depth cultivation of the pig gut microbiome towards novel bacterial diversity and tailored functional studies.</title>
        <authorList>
            <person name="Wylensek D."/>
            <person name="Hitch T.C.A."/>
            <person name="Clavel T."/>
        </authorList>
    </citation>
    <scope>NUCLEOTIDE SEQUENCE [LARGE SCALE GENOMIC DNA]</scope>
    <source>
        <strain evidence="2 3">SM-530-WT-4B</strain>
    </source>
</reference>
<evidence type="ECO:0000313" key="2">
    <source>
        <dbReference type="EMBL" id="MST54557.1"/>
    </source>
</evidence>